<sequence>MPKLAVLLAALVLALVMVTLTAAAPIAHTDWRDLALRALAPPAKVEVCPRPVVKSLRGRRVVIAEMPVRPGGVARTCAPAPIASPKTTVAVRRRALQMAPGS</sequence>
<gene>
    <name evidence="2" type="ORF">LOC62_02G003413</name>
</gene>
<evidence type="ECO:0000256" key="1">
    <source>
        <dbReference type="SAM" id="SignalP"/>
    </source>
</evidence>
<dbReference type="Proteomes" id="UP000827549">
    <property type="component" value="Chromosome 2"/>
</dbReference>
<name>A0AAF0Y4F1_9TREE</name>
<dbReference type="AlphaFoldDB" id="A0AAF0Y4F1"/>
<feature type="signal peptide" evidence="1">
    <location>
        <begin position="1"/>
        <end position="23"/>
    </location>
</feature>
<dbReference type="GeneID" id="87806657"/>
<accession>A0AAF0Y4F1</accession>
<evidence type="ECO:0000313" key="2">
    <source>
        <dbReference type="EMBL" id="WOO79900.1"/>
    </source>
</evidence>
<reference evidence="2" key="1">
    <citation type="submission" date="2023-10" db="EMBL/GenBank/DDBJ databases">
        <authorList>
            <person name="Noh H."/>
        </authorList>
    </citation>
    <scope>NUCLEOTIDE SEQUENCE</scope>
    <source>
        <strain evidence="2">DUCC4014</strain>
    </source>
</reference>
<dbReference type="RefSeq" id="XP_062625932.1">
    <property type="nucleotide sequence ID" value="XM_062769948.1"/>
</dbReference>
<keyword evidence="3" id="KW-1185">Reference proteome</keyword>
<protein>
    <submittedName>
        <fullName evidence="2">Uncharacterized protein</fullName>
    </submittedName>
</protein>
<feature type="chain" id="PRO_5042100714" evidence="1">
    <location>
        <begin position="24"/>
        <end position="102"/>
    </location>
</feature>
<proteinExistence type="predicted"/>
<evidence type="ECO:0000313" key="3">
    <source>
        <dbReference type="Proteomes" id="UP000827549"/>
    </source>
</evidence>
<organism evidence="2 3">
    <name type="scientific">Vanrija pseudolonga</name>
    <dbReference type="NCBI Taxonomy" id="143232"/>
    <lineage>
        <taxon>Eukaryota</taxon>
        <taxon>Fungi</taxon>
        <taxon>Dikarya</taxon>
        <taxon>Basidiomycota</taxon>
        <taxon>Agaricomycotina</taxon>
        <taxon>Tremellomycetes</taxon>
        <taxon>Trichosporonales</taxon>
        <taxon>Trichosporonaceae</taxon>
        <taxon>Vanrija</taxon>
    </lineage>
</organism>
<dbReference type="EMBL" id="CP086715">
    <property type="protein sequence ID" value="WOO79900.1"/>
    <property type="molecule type" value="Genomic_DNA"/>
</dbReference>
<keyword evidence="1" id="KW-0732">Signal</keyword>